<comment type="catalytic activity">
    <reaction evidence="1">
        <text>ATP + protein L-histidine = ADP + protein N-phospho-L-histidine.</text>
        <dbReference type="EC" id="2.7.13.3"/>
    </reaction>
</comment>
<dbReference type="InterPro" id="IPR035965">
    <property type="entry name" value="PAS-like_dom_sf"/>
</dbReference>
<dbReference type="Proteomes" id="UP000700706">
    <property type="component" value="Unassembled WGS sequence"/>
</dbReference>
<evidence type="ECO:0000313" key="12">
    <source>
        <dbReference type="EMBL" id="MBW8727163.1"/>
    </source>
</evidence>
<keyword evidence="4" id="KW-0808">Transferase</keyword>
<name>A0A952KEG8_9PROT</name>
<dbReference type="Gene3D" id="3.30.450.20">
    <property type="entry name" value="PAS domain"/>
    <property type="match status" value="1"/>
</dbReference>
<evidence type="ECO:0000256" key="3">
    <source>
        <dbReference type="ARBA" id="ARBA00022553"/>
    </source>
</evidence>
<dbReference type="Pfam" id="PF00512">
    <property type="entry name" value="HisKA"/>
    <property type="match status" value="1"/>
</dbReference>
<dbReference type="AlphaFoldDB" id="A0A952KEG8"/>
<gene>
    <name evidence="12" type="ORF">JF625_18700</name>
</gene>
<dbReference type="SUPFAM" id="SSF47384">
    <property type="entry name" value="Homodimeric domain of signal transducing histidine kinase"/>
    <property type="match status" value="1"/>
</dbReference>
<keyword evidence="8" id="KW-0902">Two-component regulatory system</keyword>
<evidence type="ECO:0000313" key="13">
    <source>
        <dbReference type="Proteomes" id="UP000700706"/>
    </source>
</evidence>
<evidence type="ECO:0000256" key="6">
    <source>
        <dbReference type="ARBA" id="ARBA00022777"/>
    </source>
</evidence>
<dbReference type="EMBL" id="JAEKLZ010000257">
    <property type="protein sequence ID" value="MBW8727163.1"/>
    <property type="molecule type" value="Genomic_DNA"/>
</dbReference>
<keyword evidence="5" id="KW-0547">Nucleotide-binding</keyword>
<dbReference type="Gene3D" id="3.30.565.10">
    <property type="entry name" value="Histidine kinase-like ATPase, C-terminal domain"/>
    <property type="match status" value="1"/>
</dbReference>
<dbReference type="Gene3D" id="1.10.287.130">
    <property type="match status" value="1"/>
</dbReference>
<dbReference type="InterPro" id="IPR003661">
    <property type="entry name" value="HisK_dim/P_dom"/>
</dbReference>
<dbReference type="InterPro" id="IPR011006">
    <property type="entry name" value="CheY-like_superfamily"/>
</dbReference>
<sequence>MSKVPVIAVVDDDGAMRDALSKLVQGMGFVSRSFDCAMAFLADFVPGRFDCLIADMRMPGMGGLELQRRLRALGSTMPMVMITSAPDPAGRARALDGGARAYLVKPVDDGVLLDHLRAALGRGGGAGDRGAGGEPAVVHMDATFPVNDDPEAGIFPTPDARRHATALWTLDTAGVRQFMTSRMTGGELCRADWVGEVLGRSLVMDLDEQGVHLLGGFGGRDGMIGRPVAEFWPPESRADLAEMIAEVATDRSPRAKRTRQIGSLLLRNPVVTVSRLHDGGTGIMLVTVAGPVRDLRSYWAVRASEERYRKLFHHMPDPLLRIDATAMVPVFARLKAEGIYDLGRYLDDHPEVLKLAKQSVRVTEINPSAAALFGATRAADLIGPAGYLFEASPETPRRIMIAHFEGRRSHAELMKLRRLDGRLRDVQFTVTYPTPPDLPDVTVISLDDITDRLRTEAQLRQLQADFTRAARISTLGELATSIAHEVNQPLAAIFTNAETSLRWLSRDEPNLAKVVQLTTRIVDSARHANDIVQRIRAITARQAPEWCPLDLNEVVDQALPVLRHDVETRSIRLSTRLGLGLPRVIGDRVQLQQVIVNLLVNSIQAIGQAGAKDGHIDLSTGLGPGGEVVFAIRDDGPGILEKDLDRVFESFFTTREDGMGLGLAICQSIMAAHGGGIAASNRPDGGACFRLWLPAEPARGRG</sequence>
<evidence type="ECO:0000259" key="11">
    <source>
        <dbReference type="PROSITE" id="PS50110"/>
    </source>
</evidence>
<comment type="caution">
    <text evidence="12">The sequence shown here is derived from an EMBL/GenBank/DDBJ whole genome shotgun (WGS) entry which is preliminary data.</text>
</comment>
<dbReference type="GO" id="GO:0000155">
    <property type="term" value="F:phosphorelay sensor kinase activity"/>
    <property type="evidence" value="ECO:0007669"/>
    <property type="project" value="InterPro"/>
</dbReference>
<keyword evidence="7" id="KW-0067">ATP-binding</keyword>
<feature type="domain" description="Histidine kinase" evidence="10">
    <location>
        <begin position="481"/>
        <end position="697"/>
    </location>
</feature>
<dbReference type="Pfam" id="PF00072">
    <property type="entry name" value="Response_reg"/>
    <property type="match status" value="1"/>
</dbReference>
<dbReference type="PANTHER" id="PTHR43065">
    <property type="entry name" value="SENSOR HISTIDINE KINASE"/>
    <property type="match status" value="1"/>
</dbReference>
<evidence type="ECO:0000256" key="9">
    <source>
        <dbReference type="PROSITE-ProRule" id="PRU00169"/>
    </source>
</evidence>
<dbReference type="SMART" id="SM00388">
    <property type="entry name" value="HisKA"/>
    <property type="match status" value="1"/>
</dbReference>
<dbReference type="InterPro" id="IPR001789">
    <property type="entry name" value="Sig_transdc_resp-reg_receiver"/>
</dbReference>
<dbReference type="PROSITE" id="PS50109">
    <property type="entry name" value="HIS_KIN"/>
    <property type="match status" value="1"/>
</dbReference>
<dbReference type="InterPro" id="IPR003594">
    <property type="entry name" value="HATPase_dom"/>
</dbReference>
<keyword evidence="6" id="KW-0418">Kinase</keyword>
<evidence type="ECO:0000256" key="4">
    <source>
        <dbReference type="ARBA" id="ARBA00022679"/>
    </source>
</evidence>
<evidence type="ECO:0000256" key="7">
    <source>
        <dbReference type="ARBA" id="ARBA00022840"/>
    </source>
</evidence>
<keyword evidence="3 9" id="KW-0597">Phosphoprotein</keyword>
<dbReference type="PRINTS" id="PR00344">
    <property type="entry name" value="BCTRLSENSOR"/>
</dbReference>
<dbReference type="Gene3D" id="3.40.50.2300">
    <property type="match status" value="1"/>
</dbReference>
<proteinExistence type="predicted"/>
<dbReference type="InterPro" id="IPR036890">
    <property type="entry name" value="HATPase_C_sf"/>
</dbReference>
<feature type="modified residue" description="4-aspartylphosphate" evidence="9">
    <location>
        <position position="55"/>
    </location>
</feature>
<dbReference type="SUPFAM" id="SSF55785">
    <property type="entry name" value="PYP-like sensor domain (PAS domain)"/>
    <property type="match status" value="1"/>
</dbReference>
<evidence type="ECO:0000256" key="1">
    <source>
        <dbReference type="ARBA" id="ARBA00000085"/>
    </source>
</evidence>
<dbReference type="SUPFAM" id="SSF52172">
    <property type="entry name" value="CheY-like"/>
    <property type="match status" value="1"/>
</dbReference>
<dbReference type="EC" id="2.7.13.3" evidence="2"/>
<dbReference type="InterPro" id="IPR005467">
    <property type="entry name" value="His_kinase_dom"/>
</dbReference>
<reference evidence="12" key="1">
    <citation type="submission" date="2020-06" db="EMBL/GenBank/DDBJ databases">
        <title>Stable isotope informed genome-resolved metagenomics uncovers potential trophic interactions in rhizosphere soil.</title>
        <authorList>
            <person name="Starr E.P."/>
            <person name="Shi S."/>
            <person name="Blazewicz S.J."/>
            <person name="Koch B.J."/>
            <person name="Probst A.J."/>
            <person name="Hungate B.A."/>
            <person name="Pett-Ridge J."/>
            <person name="Firestone M.K."/>
            <person name="Banfield J.F."/>
        </authorList>
    </citation>
    <scope>NUCLEOTIDE SEQUENCE</scope>
    <source>
        <strain evidence="12">YM_69_17</strain>
    </source>
</reference>
<dbReference type="InterPro" id="IPR004358">
    <property type="entry name" value="Sig_transdc_His_kin-like_C"/>
</dbReference>
<organism evidence="12 13">
    <name type="scientific">Inquilinus limosus</name>
    <dbReference type="NCBI Taxonomy" id="171674"/>
    <lineage>
        <taxon>Bacteria</taxon>
        <taxon>Pseudomonadati</taxon>
        <taxon>Pseudomonadota</taxon>
        <taxon>Alphaproteobacteria</taxon>
        <taxon>Rhodospirillales</taxon>
        <taxon>Rhodospirillaceae</taxon>
        <taxon>Inquilinus</taxon>
    </lineage>
</organism>
<dbReference type="Pfam" id="PF02518">
    <property type="entry name" value="HATPase_c"/>
    <property type="match status" value="1"/>
</dbReference>
<dbReference type="PROSITE" id="PS50110">
    <property type="entry name" value="RESPONSE_REGULATORY"/>
    <property type="match status" value="1"/>
</dbReference>
<dbReference type="CDD" id="cd00082">
    <property type="entry name" value="HisKA"/>
    <property type="match status" value="1"/>
</dbReference>
<dbReference type="PANTHER" id="PTHR43065:SF10">
    <property type="entry name" value="PEROXIDE STRESS-ACTIVATED HISTIDINE KINASE MAK3"/>
    <property type="match status" value="1"/>
</dbReference>
<feature type="domain" description="Response regulatory" evidence="11">
    <location>
        <begin position="6"/>
        <end position="120"/>
    </location>
</feature>
<evidence type="ECO:0000256" key="8">
    <source>
        <dbReference type="ARBA" id="ARBA00023012"/>
    </source>
</evidence>
<dbReference type="SMART" id="SM00448">
    <property type="entry name" value="REC"/>
    <property type="match status" value="1"/>
</dbReference>
<dbReference type="SUPFAM" id="SSF55874">
    <property type="entry name" value="ATPase domain of HSP90 chaperone/DNA topoisomerase II/histidine kinase"/>
    <property type="match status" value="1"/>
</dbReference>
<protein>
    <recommendedName>
        <fullName evidence="2">histidine kinase</fullName>
        <ecNumber evidence="2">2.7.13.3</ecNumber>
    </recommendedName>
</protein>
<evidence type="ECO:0000259" key="10">
    <source>
        <dbReference type="PROSITE" id="PS50109"/>
    </source>
</evidence>
<dbReference type="GO" id="GO:0005524">
    <property type="term" value="F:ATP binding"/>
    <property type="evidence" value="ECO:0007669"/>
    <property type="project" value="UniProtKB-KW"/>
</dbReference>
<evidence type="ECO:0000256" key="2">
    <source>
        <dbReference type="ARBA" id="ARBA00012438"/>
    </source>
</evidence>
<dbReference type="SMART" id="SM00387">
    <property type="entry name" value="HATPase_c"/>
    <property type="match status" value="1"/>
</dbReference>
<evidence type="ECO:0000256" key="5">
    <source>
        <dbReference type="ARBA" id="ARBA00022741"/>
    </source>
</evidence>
<dbReference type="InterPro" id="IPR036097">
    <property type="entry name" value="HisK_dim/P_sf"/>
</dbReference>
<accession>A0A952KEG8</accession>